<evidence type="ECO:0000313" key="9">
    <source>
        <dbReference type="Proteomes" id="UP000041254"/>
    </source>
</evidence>
<comment type="similarity">
    <text evidence="2">Belongs to the methyltransferase superfamily. L-isoaspartyl/D-aspartyl protein methyltransferase family.</text>
</comment>
<dbReference type="PhylomeDB" id="A0A0G4FUA1"/>
<dbReference type="CDD" id="cd02440">
    <property type="entry name" value="AdoMet_MTases"/>
    <property type="match status" value="1"/>
</dbReference>
<dbReference type="PROSITE" id="PS51257">
    <property type="entry name" value="PROKAR_LIPOPROTEIN"/>
    <property type="match status" value="1"/>
</dbReference>
<dbReference type="GO" id="GO:0004719">
    <property type="term" value="F:protein-L-isoaspartate (D-aspartate) O-methyltransferase activity"/>
    <property type="evidence" value="ECO:0007669"/>
    <property type="project" value="UniProtKB-EC"/>
</dbReference>
<dbReference type="OrthoDB" id="73890at2759"/>
<keyword evidence="6" id="KW-0808">Transferase</keyword>
<protein>
    <recommendedName>
        <fullName evidence="3">protein-L-isoaspartate(D-aspartate) O-methyltransferase</fullName>
        <ecNumber evidence="3">2.1.1.77</ecNumber>
    </recommendedName>
</protein>
<name>A0A0G4FUA1_VITBC</name>
<dbReference type="Proteomes" id="UP000041254">
    <property type="component" value="Unassembled WGS sequence"/>
</dbReference>
<accession>A0A0G4FUA1</accession>
<evidence type="ECO:0000256" key="5">
    <source>
        <dbReference type="ARBA" id="ARBA00022603"/>
    </source>
</evidence>
<dbReference type="OMA" id="FWPCNSS"/>
<comment type="subcellular location">
    <subcellularLocation>
        <location evidence="1">Cytoplasm</location>
    </subcellularLocation>
</comment>
<gene>
    <name evidence="8" type="ORF">Vbra_4467</name>
</gene>
<dbReference type="EC" id="2.1.1.77" evidence="3"/>
<dbReference type="EMBL" id="CDMY01000501">
    <property type="protein sequence ID" value="CEM18497.1"/>
    <property type="molecule type" value="Genomic_DNA"/>
</dbReference>
<dbReference type="Pfam" id="PF01135">
    <property type="entry name" value="PCMT"/>
    <property type="match status" value="1"/>
</dbReference>
<proteinExistence type="inferred from homology"/>
<dbReference type="PROSITE" id="PS01279">
    <property type="entry name" value="PCMT"/>
    <property type="match status" value="1"/>
</dbReference>
<evidence type="ECO:0000256" key="2">
    <source>
        <dbReference type="ARBA" id="ARBA00005369"/>
    </source>
</evidence>
<evidence type="ECO:0000256" key="4">
    <source>
        <dbReference type="ARBA" id="ARBA00022490"/>
    </source>
</evidence>
<dbReference type="FunCoup" id="A0A0G4FUA1">
    <property type="interactions" value="109"/>
</dbReference>
<dbReference type="InParanoid" id="A0A0G4FUA1"/>
<keyword evidence="7" id="KW-0949">S-adenosyl-L-methionine</keyword>
<dbReference type="PANTHER" id="PTHR11579:SF0">
    <property type="entry name" value="PROTEIN-L-ISOASPARTATE(D-ASPARTATE) O-METHYLTRANSFERASE"/>
    <property type="match status" value="1"/>
</dbReference>
<organism evidence="8 9">
    <name type="scientific">Vitrella brassicaformis (strain CCMP3155)</name>
    <dbReference type="NCBI Taxonomy" id="1169540"/>
    <lineage>
        <taxon>Eukaryota</taxon>
        <taxon>Sar</taxon>
        <taxon>Alveolata</taxon>
        <taxon>Colpodellida</taxon>
        <taxon>Vitrellaceae</taxon>
        <taxon>Vitrella</taxon>
    </lineage>
</organism>
<sequence>MREHRCAFFLLAAHFIFVFGCSASILLLLSLLSSSPTAVEGAAFNLGVTDHTTPELLHLPSVSSSRVIPAVASAAPAPPAAAAGAEKEPYIYRPRMEMAWRATGHSHLDLLNNLRQEGILKTNRIFDVMSKVDRKKYVKDFPYQDSPQPIGWGATISAPHMHAAALEYLSDQLQPGNSALDVGSGTGYLTTCMARLCGLVDDKNEVHHDLGKVVGIDYVKPLVEMSVDNVKNDLPKLMEAPNFKLLVGDGWKGYAEFAPYHAIHVGAAARVVPQALVDQLAVGGKMIIPLGPSGGAQYLTEVTKDESGHVKQRQLFGVRYVPLVEDTSGGGRWRF</sequence>
<evidence type="ECO:0000256" key="6">
    <source>
        <dbReference type="ARBA" id="ARBA00022679"/>
    </source>
</evidence>
<dbReference type="FunFam" id="3.40.50.150:FF:000027">
    <property type="entry name" value="Protein-L-isoaspartate O-methyltransferase"/>
    <property type="match status" value="1"/>
</dbReference>
<reference evidence="8 9" key="1">
    <citation type="submission" date="2014-11" db="EMBL/GenBank/DDBJ databases">
        <authorList>
            <person name="Zhu J."/>
            <person name="Qi W."/>
            <person name="Song R."/>
        </authorList>
    </citation>
    <scope>NUCLEOTIDE SEQUENCE [LARGE SCALE GENOMIC DNA]</scope>
</reference>
<evidence type="ECO:0000256" key="7">
    <source>
        <dbReference type="ARBA" id="ARBA00022691"/>
    </source>
</evidence>
<evidence type="ECO:0000313" key="8">
    <source>
        <dbReference type="EMBL" id="CEM18497.1"/>
    </source>
</evidence>
<dbReference type="GO" id="GO:0005737">
    <property type="term" value="C:cytoplasm"/>
    <property type="evidence" value="ECO:0007669"/>
    <property type="project" value="UniProtKB-SubCell"/>
</dbReference>
<dbReference type="SUPFAM" id="SSF53335">
    <property type="entry name" value="S-adenosyl-L-methionine-dependent methyltransferases"/>
    <property type="match status" value="1"/>
</dbReference>
<dbReference type="InterPro" id="IPR000682">
    <property type="entry name" value="PCMT"/>
</dbReference>
<dbReference type="AlphaFoldDB" id="A0A0G4FUA1"/>
<keyword evidence="5" id="KW-0489">Methyltransferase</keyword>
<dbReference type="Gene3D" id="3.40.50.150">
    <property type="entry name" value="Vaccinia Virus protein VP39"/>
    <property type="match status" value="1"/>
</dbReference>
<keyword evidence="9" id="KW-1185">Reference proteome</keyword>
<dbReference type="VEuPathDB" id="CryptoDB:Vbra_4467"/>
<keyword evidence="4" id="KW-0963">Cytoplasm</keyword>
<dbReference type="InterPro" id="IPR029063">
    <property type="entry name" value="SAM-dependent_MTases_sf"/>
</dbReference>
<dbReference type="NCBIfam" id="TIGR00080">
    <property type="entry name" value="pimt"/>
    <property type="match status" value="1"/>
</dbReference>
<dbReference type="GO" id="GO:0032259">
    <property type="term" value="P:methylation"/>
    <property type="evidence" value="ECO:0007669"/>
    <property type="project" value="UniProtKB-KW"/>
</dbReference>
<evidence type="ECO:0000256" key="3">
    <source>
        <dbReference type="ARBA" id="ARBA00011890"/>
    </source>
</evidence>
<dbReference type="PANTHER" id="PTHR11579">
    <property type="entry name" value="PROTEIN-L-ISOASPARTATE O-METHYLTRANSFERASE"/>
    <property type="match status" value="1"/>
</dbReference>
<evidence type="ECO:0000256" key="1">
    <source>
        <dbReference type="ARBA" id="ARBA00004496"/>
    </source>
</evidence>